<dbReference type="Pfam" id="PF01061">
    <property type="entry name" value="ABC2_membrane"/>
    <property type="match status" value="1"/>
</dbReference>
<dbReference type="GO" id="GO:0043190">
    <property type="term" value="C:ATP-binding cassette (ABC) transporter complex"/>
    <property type="evidence" value="ECO:0007669"/>
    <property type="project" value="InterPro"/>
</dbReference>
<dbReference type="InterPro" id="IPR051784">
    <property type="entry name" value="Nod_factor_ABC_transporter"/>
</dbReference>
<name>A0A291DGG9_9MICC</name>
<feature type="transmembrane region" description="Helical" evidence="6">
    <location>
        <begin position="162"/>
        <end position="181"/>
    </location>
</feature>
<feature type="transmembrane region" description="Helical" evidence="6">
    <location>
        <begin position="49"/>
        <end position="75"/>
    </location>
</feature>
<gene>
    <name evidence="8" type="ORF">CO690_07965</name>
</gene>
<dbReference type="EMBL" id="CP023510">
    <property type="protein sequence ID" value="ATF63621.1"/>
    <property type="molecule type" value="Genomic_DNA"/>
</dbReference>
<evidence type="ECO:0000313" key="9">
    <source>
        <dbReference type="Proteomes" id="UP000218628"/>
    </source>
</evidence>
<evidence type="ECO:0000256" key="1">
    <source>
        <dbReference type="ARBA" id="ARBA00004141"/>
    </source>
</evidence>
<dbReference type="PIRSF" id="PIRSF006648">
    <property type="entry name" value="DrrB"/>
    <property type="match status" value="1"/>
</dbReference>
<evidence type="ECO:0000313" key="8">
    <source>
        <dbReference type="EMBL" id="ATF63621.1"/>
    </source>
</evidence>
<dbReference type="Proteomes" id="UP000218628">
    <property type="component" value="Chromosome"/>
</dbReference>
<proteinExistence type="predicted"/>
<evidence type="ECO:0000256" key="2">
    <source>
        <dbReference type="ARBA" id="ARBA00022692"/>
    </source>
</evidence>
<evidence type="ECO:0000256" key="4">
    <source>
        <dbReference type="ARBA" id="ARBA00023136"/>
    </source>
</evidence>
<protein>
    <submittedName>
        <fullName evidence="8">ABC transporter permease</fullName>
    </submittedName>
</protein>
<keyword evidence="4 6" id="KW-0472">Membrane</keyword>
<dbReference type="PANTHER" id="PTHR43229:SF6">
    <property type="entry name" value="ABC-TYPE MULTIDRUG TRANSPORT SYSTEM, PERMEASE COMPONENT"/>
    <property type="match status" value="1"/>
</dbReference>
<organism evidence="8 9">
    <name type="scientific">Rothia mucilaginosa</name>
    <dbReference type="NCBI Taxonomy" id="43675"/>
    <lineage>
        <taxon>Bacteria</taxon>
        <taxon>Bacillati</taxon>
        <taxon>Actinomycetota</taxon>
        <taxon>Actinomycetes</taxon>
        <taxon>Micrococcales</taxon>
        <taxon>Micrococcaceae</taxon>
        <taxon>Rothia</taxon>
    </lineage>
</organism>
<accession>A0A291DGG9</accession>
<dbReference type="GO" id="GO:0046677">
    <property type="term" value="P:response to antibiotic"/>
    <property type="evidence" value="ECO:0007669"/>
    <property type="project" value="UniProtKB-KW"/>
</dbReference>
<evidence type="ECO:0000256" key="6">
    <source>
        <dbReference type="SAM" id="Phobius"/>
    </source>
</evidence>
<reference evidence="9" key="1">
    <citation type="submission" date="2017-09" db="EMBL/GenBank/DDBJ databases">
        <title>FDA dAtabase for Regulatory Grade micrObial Sequences (FDA-ARGOS): Supporting development and validation of Infectious Disease Dx tests.</title>
        <authorList>
            <person name="Minogue T."/>
            <person name="Wolcott M."/>
            <person name="Wasieloski L."/>
            <person name="Aguilar W."/>
            <person name="Moore D."/>
            <person name="Tallon L."/>
            <person name="Sadzewicz L."/>
            <person name="Ott S."/>
            <person name="Zhao X."/>
            <person name="Nagaraj S."/>
            <person name="Vavikolanu K."/>
            <person name="Aluvathingal J."/>
            <person name="Nadendla S."/>
            <person name="Sichtig H."/>
        </authorList>
    </citation>
    <scope>NUCLEOTIDE SEQUENCE [LARGE SCALE GENOMIC DNA]</scope>
    <source>
        <strain evidence="9">FDAARGOS_369</strain>
    </source>
</reference>
<keyword evidence="2 6" id="KW-0812">Transmembrane</keyword>
<keyword evidence="3 6" id="KW-1133">Transmembrane helix</keyword>
<feature type="transmembrane region" description="Helical" evidence="6">
    <location>
        <begin position="225"/>
        <end position="247"/>
    </location>
</feature>
<dbReference type="InterPro" id="IPR000412">
    <property type="entry name" value="ABC_2_transport"/>
</dbReference>
<comment type="subcellular location">
    <subcellularLocation>
        <location evidence="1">Membrane</location>
        <topology evidence="1">Multi-pass membrane protein</topology>
    </subcellularLocation>
</comment>
<feature type="transmembrane region" description="Helical" evidence="6">
    <location>
        <begin position="132"/>
        <end position="155"/>
    </location>
</feature>
<evidence type="ECO:0000256" key="3">
    <source>
        <dbReference type="ARBA" id="ARBA00022989"/>
    </source>
</evidence>
<dbReference type="RefSeq" id="WP_070599096.1">
    <property type="nucleotide sequence ID" value="NZ_CP023510.1"/>
</dbReference>
<evidence type="ECO:0000259" key="7">
    <source>
        <dbReference type="Pfam" id="PF01061"/>
    </source>
</evidence>
<evidence type="ECO:0000256" key="5">
    <source>
        <dbReference type="ARBA" id="ARBA00023251"/>
    </source>
</evidence>
<dbReference type="AlphaFoldDB" id="A0A291DGG9"/>
<dbReference type="InterPro" id="IPR013525">
    <property type="entry name" value="ABC2_TM"/>
</dbReference>
<dbReference type="GO" id="GO:0140359">
    <property type="term" value="F:ABC-type transporter activity"/>
    <property type="evidence" value="ECO:0007669"/>
    <property type="project" value="InterPro"/>
</dbReference>
<feature type="transmembrane region" description="Helical" evidence="6">
    <location>
        <begin position="96"/>
        <end position="120"/>
    </location>
</feature>
<feature type="transmembrane region" description="Helical" evidence="6">
    <location>
        <begin position="20"/>
        <end position="37"/>
    </location>
</feature>
<dbReference type="PANTHER" id="PTHR43229">
    <property type="entry name" value="NODULATION PROTEIN J"/>
    <property type="match status" value="1"/>
</dbReference>
<sequence length="253" mass="27154">MLRYALYDIRASILSTDRFFFGVALPIVFFLLFGAMQDYSSQPMGDGNVAAYVMIGMALYGAVQNTVAISGSTVAELSSGWNRQLALTPLTTGKYLGAKALTALVISALPVIAVNIVGMFTGVEIPVNQQLAAGALTVLCGLVFAFYGIMMGLLIRNENAVSIANGLLVIMSFFGTVFSPLSTDLLKYARFTPLYGAAEIARYPFAAGQTIILGGGEDWFVTEPLWYAVVSLVVWAAIFLGVSALLMRRATRR</sequence>
<keyword evidence="5" id="KW-0046">Antibiotic resistance</keyword>
<feature type="domain" description="ABC-2 type transporter transmembrane" evidence="7">
    <location>
        <begin position="12"/>
        <end position="183"/>
    </location>
</feature>